<dbReference type="GO" id="GO:0016071">
    <property type="term" value="P:mRNA metabolic process"/>
    <property type="evidence" value="ECO:0007669"/>
    <property type="project" value="UniProtKB-ARBA"/>
</dbReference>
<sequence length="140" mass="15062">MDRPFDKTPYSSSLPPLLPLPAAAPPRRSAGSHSSSSSHGKSQNGNGKRVCKNTKKQLGEKVKKSHQIIPYNNACGEGLVRRGVDKFSGTAFLTVNSPPPSSLPLPSFRLRQNISCCKANTAGIIDAGATNNLRRLLRLR</sequence>
<reference evidence="2 3" key="1">
    <citation type="journal article" date="2013" name="BMC Genomics">
        <title>The miniature genome of a carnivorous plant Genlisea aurea contains a low number of genes and short non-coding sequences.</title>
        <authorList>
            <person name="Leushkin E.V."/>
            <person name="Sutormin R.A."/>
            <person name="Nabieva E.R."/>
            <person name="Penin A.A."/>
            <person name="Kondrashov A.S."/>
            <person name="Logacheva M.D."/>
        </authorList>
    </citation>
    <scope>NUCLEOTIDE SEQUENCE [LARGE SCALE GENOMIC DNA]</scope>
</reference>
<feature type="region of interest" description="Disordered" evidence="1">
    <location>
        <begin position="1"/>
        <end position="63"/>
    </location>
</feature>
<comment type="caution">
    <text evidence="2">The sequence shown here is derived from an EMBL/GenBank/DDBJ whole genome shotgun (WGS) entry which is preliminary data.</text>
</comment>
<dbReference type="Proteomes" id="UP000015453">
    <property type="component" value="Unassembled WGS sequence"/>
</dbReference>
<dbReference type="Pfam" id="PF15365">
    <property type="entry name" value="PNRC"/>
    <property type="match status" value="1"/>
</dbReference>
<dbReference type="PANTHER" id="PTHR33670:SF14">
    <property type="entry name" value="T20H2.15 PROTEIN"/>
    <property type="match status" value="1"/>
</dbReference>
<protein>
    <submittedName>
        <fullName evidence="2">Uncharacterized protein</fullName>
    </submittedName>
</protein>
<keyword evidence="3" id="KW-1185">Reference proteome</keyword>
<dbReference type="PANTHER" id="PTHR33670">
    <property type="entry name" value="SPLICING FACTOR, PROLINE- AND GLUTAMINE-RICH-LIKE"/>
    <property type="match status" value="1"/>
</dbReference>
<organism evidence="2 3">
    <name type="scientific">Genlisea aurea</name>
    <dbReference type="NCBI Taxonomy" id="192259"/>
    <lineage>
        <taxon>Eukaryota</taxon>
        <taxon>Viridiplantae</taxon>
        <taxon>Streptophyta</taxon>
        <taxon>Embryophyta</taxon>
        <taxon>Tracheophyta</taxon>
        <taxon>Spermatophyta</taxon>
        <taxon>Magnoliopsida</taxon>
        <taxon>eudicotyledons</taxon>
        <taxon>Gunneridae</taxon>
        <taxon>Pentapetalae</taxon>
        <taxon>asterids</taxon>
        <taxon>lamiids</taxon>
        <taxon>Lamiales</taxon>
        <taxon>Lentibulariaceae</taxon>
        <taxon>Genlisea</taxon>
    </lineage>
</organism>
<dbReference type="AlphaFoldDB" id="S8CF78"/>
<dbReference type="InterPro" id="IPR028322">
    <property type="entry name" value="PNRC-like_rgn"/>
</dbReference>
<evidence type="ECO:0000313" key="2">
    <source>
        <dbReference type="EMBL" id="EPS65525.1"/>
    </source>
</evidence>
<feature type="compositionally biased region" description="Low complexity" evidence="1">
    <location>
        <begin position="25"/>
        <end position="40"/>
    </location>
</feature>
<accession>S8CF78</accession>
<proteinExistence type="predicted"/>
<dbReference type="EMBL" id="AUSU01004176">
    <property type="protein sequence ID" value="EPS65525.1"/>
    <property type="molecule type" value="Genomic_DNA"/>
</dbReference>
<evidence type="ECO:0000256" key="1">
    <source>
        <dbReference type="SAM" id="MobiDB-lite"/>
    </source>
</evidence>
<name>S8CF78_9LAMI</name>
<gene>
    <name evidence="2" type="ORF">M569_09252</name>
</gene>
<evidence type="ECO:0000313" key="3">
    <source>
        <dbReference type="Proteomes" id="UP000015453"/>
    </source>
</evidence>